<organism evidence="1">
    <name type="scientific">marine metagenome</name>
    <dbReference type="NCBI Taxonomy" id="408172"/>
    <lineage>
        <taxon>unclassified sequences</taxon>
        <taxon>metagenomes</taxon>
        <taxon>ecological metagenomes</taxon>
    </lineage>
</organism>
<dbReference type="AlphaFoldDB" id="A0A382IZN2"/>
<protein>
    <submittedName>
        <fullName evidence="1">Uncharacterized protein</fullName>
    </submittedName>
</protein>
<sequence>MKNIFNVITMVVLTVGCTSMDSSVPFPNDELQEIPTSNHSFIPYEEEIHVYDLEDV</sequence>
<accession>A0A382IZN2</accession>
<dbReference type="PROSITE" id="PS51257">
    <property type="entry name" value="PROKAR_LIPOPROTEIN"/>
    <property type="match status" value="1"/>
</dbReference>
<reference evidence="1" key="1">
    <citation type="submission" date="2018-05" db="EMBL/GenBank/DDBJ databases">
        <authorList>
            <person name="Lanie J.A."/>
            <person name="Ng W.-L."/>
            <person name="Kazmierczak K.M."/>
            <person name="Andrzejewski T.M."/>
            <person name="Davidsen T.M."/>
            <person name="Wayne K.J."/>
            <person name="Tettelin H."/>
            <person name="Glass J.I."/>
            <person name="Rusch D."/>
            <person name="Podicherti R."/>
            <person name="Tsui H.-C.T."/>
            <person name="Winkler M.E."/>
        </authorList>
    </citation>
    <scope>NUCLEOTIDE SEQUENCE</scope>
</reference>
<gene>
    <name evidence="1" type="ORF">METZ01_LOCUS257476</name>
</gene>
<feature type="non-terminal residue" evidence="1">
    <location>
        <position position="56"/>
    </location>
</feature>
<name>A0A382IZN2_9ZZZZ</name>
<dbReference type="EMBL" id="UINC01070459">
    <property type="protein sequence ID" value="SVC04622.1"/>
    <property type="molecule type" value="Genomic_DNA"/>
</dbReference>
<evidence type="ECO:0000313" key="1">
    <source>
        <dbReference type="EMBL" id="SVC04622.1"/>
    </source>
</evidence>
<proteinExistence type="predicted"/>